<dbReference type="RefSeq" id="WP_069111296.1">
    <property type="nucleotide sequence ID" value="NZ_FNUC01000004.1"/>
</dbReference>
<keyword evidence="1" id="KW-0479">Metal-binding</keyword>
<evidence type="ECO:0000313" key="3">
    <source>
        <dbReference type="Proteomes" id="UP000181980"/>
    </source>
</evidence>
<keyword evidence="3" id="KW-1185">Reference proteome</keyword>
<dbReference type="Pfam" id="PF26233">
    <property type="entry name" value="NicX"/>
    <property type="match status" value="1"/>
</dbReference>
<dbReference type="InterPro" id="IPR058739">
    <property type="entry name" value="NicX"/>
</dbReference>
<dbReference type="GO" id="GO:0004177">
    <property type="term" value="F:aminopeptidase activity"/>
    <property type="evidence" value="ECO:0007669"/>
    <property type="project" value="UniProtKB-KW"/>
</dbReference>
<protein>
    <submittedName>
        <fullName evidence="2">Leucyl aminopeptidase (Aminopeptidase T)</fullName>
    </submittedName>
</protein>
<dbReference type="AlphaFoldDB" id="A0A1H5Q0I7"/>
<sequence>MTVTDAGLDRAIGTVLDHCFAVRPGEHVLVVGDAATRDLAEAIWQGSRARDAEAVLLLIEERLDGEPARPVAGAMAAADVFIVATRQSLSHMNARKEATARGARGATLPGVTAAMLTRAMAVDLPALRARGLAAAELFTLAGTAHLTCPNGTDMWFRIGGRQGIADDGDLTAPQAFGNLPCGEAAISPATGHGRIAASSVTPAGILPEPMLLTVEDGQLTDATGPHGGAFLELLRSHGRDGTNLAELGVGTNDGAAFTGNVLEDEKVLGTAHVAFGASDAFGGTVYVPIHRDVVIVDPTLDVDGHRVLDAGHWLLDTDPTSAGGAR</sequence>
<keyword evidence="2" id="KW-0645">Protease</keyword>
<keyword evidence="2" id="KW-0031">Aminopeptidase</keyword>
<keyword evidence="2" id="KW-0378">Hydrolase</keyword>
<dbReference type="STRING" id="561176.SAMN04488561_7032"/>
<dbReference type="Proteomes" id="UP000181980">
    <property type="component" value="Unassembled WGS sequence"/>
</dbReference>
<name>A0A1H5Q0I7_9ACTN</name>
<accession>A0A1H5Q0I7</accession>
<reference evidence="3" key="1">
    <citation type="submission" date="2016-10" db="EMBL/GenBank/DDBJ databases">
        <authorList>
            <person name="Varghese N."/>
            <person name="Submissions S."/>
        </authorList>
    </citation>
    <scope>NUCLEOTIDE SEQUENCE [LARGE SCALE GENOMIC DNA]</scope>
    <source>
        <strain evidence="3">DSM 45237</strain>
    </source>
</reference>
<proteinExistence type="predicted"/>
<evidence type="ECO:0000313" key="2">
    <source>
        <dbReference type="EMBL" id="SEF18961.1"/>
    </source>
</evidence>
<dbReference type="PANTHER" id="PTHR34448">
    <property type="entry name" value="AMINOPEPTIDASE"/>
    <property type="match status" value="1"/>
</dbReference>
<dbReference type="GO" id="GO:0046872">
    <property type="term" value="F:metal ion binding"/>
    <property type="evidence" value="ECO:0007669"/>
    <property type="project" value="UniProtKB-KW"/>
</dbReference>
<dbReference type="EMBL" id="FNUC01000004">
    <property type="protein sequence ID" value="SEF18961.1"/>
    <property type="molecule type" value="Genomic_DNA"/>
</dbReference>
<organism evidence="2 3">
    <name type="scientific">Jiangella alba</name>
    <dbReference type="NCBI Taxonomy" id="561176"/>
    <lineage>
        <taxon>Bacteria</taxon>
        <taxon>Bacillati</taxon>
        <taxon>Actinomycetota</taxon>
        <taxon>Actinomycetes</taxon>
        <taxon>Jiangellales</taxon>
        <taxon>Jiangellaceae</taxon>
        <taxon>Jiangella</taxon>
    </lineage>
</organism>
<dbReference type="InterPro" id="IPR052170">
    <property type="entry name" value="M29_Exopeptidase"/>
</dbReference>
<gene>
    <name evidence="2" type="ORF">SAMN04488561_7032</name>
</gene>
<dbReference type="PANTHER" id="PTHR34448:SF1">
    <property type="entry name" value="BLL6088 PROTEIN"/>
    <property type="match status" value="1"/>
</dbReference>
<dbReference type="OrthoDB" id="9803993at2"/>
<dbReference type="SUPFAM" id="SSF144052">
    <property type="entry name" value="Thermophilic metalloprotease-like"/>
    <property type="match status" value="1"/>
</dbReference>
<evidence type="ECO:0000256" key="1">
    <source>
        <dbReference type="ARBA" id="ARBA00022723"/>
    </source>
</evidence>